<gene>
    <name evidence="11" type="ORF">A0U91_01360</name>
</gene>
<organism evidence="11 12">
    <name type="scientific">Acetobacter persici</name>
    <dbReference type="NCBI Taxonomy" id="1076596"/>
    <lineage>
        <taxon>Bacteria</taxon>
        <taxon>Pseudomonadati</taxon>
        <taxon>Pseudomonadota</taxon>
        <taxon>Alphaproteobacteria</taxon>
        <taxon>Acetobacterales</taxon>
        <taxon>Acetobacteraceae</taxon>
        <taxon>Acetobacter</taxon>
    </lineage>
</organism>
<evidence type="ECO:0000256" key="6">
    <source>
        <dbReference type="ARBA" id="ARBA00023098"/>
    </source>
</evidence>
<keyword evidence="6 9" id="KW-0443">Lipid metabolism</keyword>
<dbReference type="GO" id="GO:0006633">
    <property type="term" value="P:fatty acid biosynthetic process"/>
    <property type="evidence" value="ECO:0007669"/>
    <property type="project" value="UniProtKB-UniPathway"/>
</dbReference>
<evidence type="ECO:0000313" key="11">
    <source>
        <dbReference type="EMBL" id="AQT03894.1"/>
    </source>
</evidence>
<dbReference type="STRING" id="1076596.A0U91_01360"/>
<evidence type="ECO:0000256" key="7">
    <source>
        <dbReference type="ARBA" id="ARBA00023160"/>
    </source>
</evidence>
<dbReference type="Gene3D" id="2.40.50.100">
    <property type="match status" value="1"/>
</dbReference>
<dbReference type="RefSeq" id="WP_077929833.1">
    <property type="nucleotide sequence ID" value="NZ_CP014687.1"/>
</dbReference>
<evidence type="ECO:0000313" key="12">
    <source>
        <dbReference type="Proteomes" id="UP000189055"/>
    </source>
</evidence>
<evidence type="ECO:0000256" key="5">
    <source>
        <dbReference type="ARBA" id="ARBA00022832"/>
    </source>
</evidence>
<keyword evidence="4 9" id="KW-0444">Lipid biosynthesis</keyword>
<dbReference type="Pfam" id="PF00364">
    <property type="entry name" value="Biotin_lipoyl"/>
    <property type="match status" value="1"/>
</dbReference>
<dbReference type="PANTHER" id="PTHR45266">
    <property type="entry name" value="OXALOACETATE DECARBOXYLASE ALPHA CHAIN"/>
    <property type="match status" value="1"/>
</dbReference>
<dbReference type="Proteomes" id="UP000189055">
    <property type="component" value="Chromosome"/>
</dbReference>
<evidence type="ECO:0000256" key="1">
    <source>
        <dbReference type="ARBA" id="ARBA00003761"/>
    </source>
</evidence>
<dbReference type="InterPro" id="IPR000089">
    <property type="entry name" value="Biotin_lipoyl"/>
</dbReference>
<proteinExistence type="predicted"/>
<comment type="pathway">
    <text evidence="2 9">Lipid metabolism; fatty acid biosynthesis.</text>
</comment>
<dbReference type="PROSITE" id="PS50968">
    <property type="entry name" value="BIOTINYL_LIPOYL"/>
    <property type="match status" value="1"/>
</dbReference>
<dbReference type="CDD" id="cd06850">
    <property type="entry name" value="biotinyl_domain"/>
    <property type="match status" value="1"/>
</dbReference>
<evidence type="ECO:0000259" key="10">
    <source>
        <dbReference type="PROSITE" id="PS50968"/>
    </source>
</evidence>
<comment type="function">
    <text evidence="1 9">This protein is a component of the acetyl coenzyme A carboxylase complex; first, biotin carboxylase catalyzes the carboxylation of the carrier protein and then the transcarboxylase transfers the carboxyl group to form malonyl-CoA.</text>
</comment>
<evidence type="ECO:0000256" key="8">
    <source>
        <dbReference type="ARBA" id="ARBA00023267"/>
    </source>
</evidence>
<dbReference type="KEGG" id="aper:A0U91_01360"/>
<feature type="domain" description="Lipoyl-binding" evidence="10">
    <location>
        <begin position="59"/>
        <end position="135"/>
    </location>
</feature>
<dbReference type="EMBL" id="CP014687">
    <property type="protein sequence ID" value="AQT03894.1"/>
    <property type="molecule type" value="Genomic_DNA"/>
</dbReference>
<dbReference type="GO" id="GO:0003989">
    <property type="term" value="F:acetyl-CoA carboxylase activity"/>
    <property type="evidence" value="ECO:0007669"/>
    <property type="project" value="InterPro"/>
</dbReference>
<dbReference type="InterPro" id="IPR050709">
    <property type="entry name" value="Biotin_Carboxyl_Carrier/Decarb"/>
</dbReference>
<dbReference type="AlphaFoldDB" id="A0A1U9LBS2"/>
<dbReference type="InterPro" id="IPR001249">
    <property type="entry name" value="AcCoA_biotinCC"/>
</dbReference>
<keyword evidence="5 9" id="KW-0276">Fatty acid metabolism</keyword>
<keyword evidence="8 9" id="KW-0092">Biotin</keyword>
<sequence length="139" mass="15194">MTTDFSKLEALMEQMRTLGLAELHFEEGDTIIHLSNDAHSPHAQKPEVVTPASESGNAQHTITATMHGQFYTAPSPDEPPFVQPGETVKAGETLYILEVMKTLSRIDADFPCRILSILQADGQSVEPGTPLFMIETLDA</sequence>
<evidence type="ECO:0000256" key="2">
    <source>
        <dbReference type="ARBA" id="ARBA00005194"/>
    </source>
</evidence>
<dbReference type="InterPro" id="IPR011053">
    <property type="entry name" value="Single_hybrid_motif"/>
</dbReference>
<accession>A0A1U9LBS2</accession>
<dbReference type="PANTHER" id="PTHR45266:SF3">
    <property type="entry name" value="OXALOACETATE DECARBOXYLASE ALPHA CHAIN"/>
    <property type="match status" value="1"/>
</dbReference>
<dbReference type="PRINTS" id="PR01071">
    <property type="entry name" value="ACOABIOTINCC"/>
</dbReference>
<evidence type="ECO:0000256" key="9">
    <source>
        <dbReference type="RuleBase" id="RU364072"/>
    </source>
</evidence>
<reference evidence="11 12" key="1">
    <citation type="submission" date="2016-03" db="EMBL/GenBank/DDBJ databases">
        <title>Acetic acid bacteria sequencing.</title>
        <authorList>
            <person name="Brandt J."/>
            <person name="Jakob F."/>
            <person name="Vogel R.F."/>
        </authorList>
    </citation>
    <scope>NUCLEOTIDE SEQUENCE [LARGE SCALE GENOMIC DNA]</scope>
    <source>
        <strain evidence="11 12">TMW2.1084</strain>
    </source>
</reference>
<protein>
    <recommendedName>
        <fullName evidence="3 9">Biotin carboxyl carrier protein of acetyl-CoA carboxylase</fullName>
    </recommendedName>
</protein>
<dbReference type="SUPFAM" id="SSF51230">
    <property type="entry name" value="Single hybrid motif"/>
    <property type="match status" value="1"/>
</dbReference>
<evidence type="ECO:0000256" key="3">
    <source>
        <dbReference type="ARBA" id="ARBA00017562"/>
    </source>
</evidence>
<dbReference type="PROSITE" id="PS00188">
    <property type="entry name" value="BIOTIN"/>
    <property type="match status" value="1"/>
</dbReference>
<dbReference type="InterPro" id="IPR001882">
    <property type="entry name" value="Biotin_BS"/>
</dbReference>
<evidence type="ECO:0000256" key="4">
    <source>
        <dbReference type="ARBA" id="ARBA00022516"/>
    </source>
</evidence>
<dbReference type="UniPathway" id="UPA00094"/>
<name>A0A1U9LBS2_9PROT</name>
<keyword evidence="7 9" id="KW-0275">Fatty acid biosynthesis</keyword>
<dbReference type="GO" id="GO:0009317">
    <property type="term" value="C:acetyl-CoA carboxylase complex"/>
    <property type="evidence" value="ECO:0007669"/>
    <property type="project" value="InterPro"/>
</dbReference>